<dbReference type="PROSITE" id="PS50162">
    <property type="entry name" value="RECA_2"/>
    <property type="match status" value="1"/>
</dbReference>
<dbReference type="GO" id="GO:0006281">
    <property type="term" value="P:DNA repair"/>
    <property type="evidence" value="ECO:0007669"/>
    <property type="project" value="InterPro"/>
</dbReference>
<dbReference type="HAMAP" id="MF_00350">
    <property type="entry name" value="RadB"/>
    <property type="match status" value="1"/>
</dbReference>
<dbReference type="InterPro" id="IPR020588">
    <property type="entry name" value="RecA_ATP-bd"/>
</dbReference>
<evidence type="ECO:0000259" key="6">
    <source>
        <dbReference type="PROSITE" id="PS50162"/>
    </source>
</evidence>
<comment type="similarity">
    <text evidence="1">Belongs to the eukaryotic RecA-like protein family. RadB subfamily.</text>
</comment>
<dbReference type="SMART" id="SM00382">
    <property type="entry name" value="AAA"/>
    <property type="match status" value="1"/>
</dbReference>
<evidence type="ECO:0000313" key="7">
    <source>
        <dbReference type="EMBL" id="CEG12910.1"/>
    </source>
</evidence>
<evidence type="ECO:0000256" key="5">
    <source>
        <dbReference type="ARBA" id="ARBA00024641"/>
    </source>
</evidence>
<dbReference type="PANTHER" id="PTHR22942:SF47">
    <property type="entry name" value="DNA REPAIR AND RECOMBINATION PROTEIN RADB"/>
    <property type="match status" value="1"/>
</dbReference>
<dbReference type="GO" id="GO:0140664">
    <property type="term" value="F:ATP-dependent DNA damage sensor activity"/>
    <property type="evidence" value="ECO:0007669"/>
    <property type="project" value="InterPro"/>
</dbReference>
<dbReference type="InterPro" id="IPR011939">
    <property type="entry name" value="DNA_repair_and_recomb_RadB"/>
</dbReference>
<gene>
    <name evidence="7" type="primary">radB</name>
    <name evidence="7" type="ORF">MSIBF_A2900005</name>
</gene>
<dbReference type="EMBL" id="CCXY01000213">
    <property type="protein sequence ID" value="CEG12910.1"/>
    <property type="molecule type" value="Genomic_DNA"/>
</dbReference>
<dbReference type="InterPro" id="IPR027417">
    <property type="entry name" value="P-loop_NTPase"/>
</dbReference>
<dbReference type="PANTHER" id="PTHR22942">
    <property type="entry name" value="RECA/RAD51/RADA DNA STRAND-PAIRING FAMILY MEMBER"/>
    <property type="match status" value="1"/>
</dbReference>
<reference evidence="7" key="1">
    <citation type="submission" date="2014-09" db="EMBL/GenBank/DDBJ databases">
        <authorList>
            <person name="Probst J Alexander"/>
        </authorList>
    </citation>
    <scope>NUCLEOTIDE SEQUENCE</scope>
</reference>
<evidence type="ECO:0000256" key="3">
    <source>
        <dbReference type="ARBA" id="ARBA00022741"/>
    </source>
</evidence>
<feature type="domain" description="RecA family profile 1" evidence="6">
    <location>
        <begin position="1"/>
        <end position="159"/>
    </location>
</feature>
<dbReference type="InterPro" id="IPR013632">
    <property type="entry name" value="Rad51_C"/>
</dbReference>
<sequence>MLSIEKNFDEIFGGGIIEKCLTQIYGPPASGKTNLCIIAAVSVALREKKVIFIDTEGGFSVERIKQIAKEKAASALKNIILIEPTTYEEQKTAIDGVEKMMQERIGLIIVDSITMLYRLEEANNIDERQERQILLGKQLEILLRISRKFNIPVIITNQVYTDVETNEISPVGGEILKYWSKVIVEVGKENLNDGLNKERFAMIKKHKFIKEGQKFSFKIVEGGIVVEK</sequence>
<dbReference type="GO" id="GO:0006310">
    <property type="term" value="P:DNA recombination"/>
    <property type="evidence" value="ECO:0007669"/>
    <property type="project" value="InterPro"/>
</dbReference>
<dbReference type="Gene3D" id="3.40.50.300">
    <property type="entry name" value="P-loop containing nucleotide triphosphate hydrolases"/>
    <property type="match status" value="1"/>
</dbReference>
<evidence type="ECO:0000256" key="1">
    <source>
        <dbReference type="ARBA" id="ARBA00006876"/>
    </source>
</evidence>
<keyword evidence="3" id="KW-0547">Nucleotide-binding</keyword>
<keyword evidence="4" id="KW-0067">ATP-binding</keyword>
<dbReference type="GO" id="GO:0003684">
    <property type="term" value="F:damaged DNA binding"/>
    <property type="evidence" value="ECO:0007669"/>
    <property type="project" value="InterPro"/>
</dbReference>
<protein>
    <recommendedName>
        <fullName evidence="2">DNA repair and recombination protein RadB</fullName>
    </recommendedName>
</protein>
<evidence type="ECO:0000256" key="4">
    <source>
        <dbReference type="ARBA" id="ARBA00022840"/>
    </source>
</evidence>
<dbReference type="AlphaFoldDB" id="A0A098ED10"/>
<organism evidence="7">
    <name type="scientific">groundwater metagenome</name>
    <dbReference type="NCBI Taxonomy" id="717931"/>
    <lineage>
        <taxon>unclassified sequences</taxon>
        <taxon>metagenomes</taxon>
        <taxon>ecological metagenomes</taxon>
    </lineage>
</organism>
<dbReference type="Pfam" id="PF08423">
    <property type="entry name" value="Rad51"/>
    <property type="match status" value="1"/>
</dbReference>
<dbReference type="NCBIfam" id="TIGR02237">
    <property type="entry name" value="recomb_radB"/>
    <property type="match status" value="1"/>
</dbReference>
<accession>A0A098ED10</accession>
<dbReference type="GO" id="GO:0005524">
    <property type="term" value="F:ATP binding"/>
    <property type="evidence" value="ECO:0007669"/>
    <property type="project" value="UniProtKB-KW"/>
</dbReference>
<comment type="function">
    <text evidence="5">Involved in DNA repair and in homologous recombination. May regulate the cleavage reactions of the branch-structured DNA. Has a very weak ATPase activity that is not stimulated by DNA. Binds DNA but does not promote DNA strands exchange.</text>
</comment>
<evidence type="ECO:0000256" key="2">
    <source>
        <dbReference type="ARBA" id="ARBA00018143"/>
    </source>
</evidence>
<name>A0A098ED10_9ZZZZ</name>
<dbReference type="SUPFAM" id="SSF52540">
    <property type="entry name" value="P-loop containing nucleoside triphosphate hydrolases"/>
    <property type="match status" value="1"/>
</dbReference>
<proteinExistence type="inferred from homology"/>
<dbReference type="PIRSF" id="PIRSF003336">
    <property type="entry name" value="RadB"/>
    <property type="match status" value="1"/>
</dbReference>
<dbReference type="InterPro" id="IPR003593">
    <property type="entry name" value="AAA+_ATPase"/>
</dbReference>